<accession>G2KMZ6</accession>
<reference evidence="1 2" key="1">
    <citation type="journal article" date="2011" name="BMC Genomics">
        <title>Genomic insights into an obligate epibiotic bacterial predator: Micavibrio aeruginosavorus ARL-13.</title>
        <authorList>
            <person name="Wang Z."/>
            <person name="Kadouri D."/>
            <person name="Wu M."/>
        </authorList>
    </citation>
    <scope>NUCLEOTIDE SEQUENCE [LARGE SCALE GENOMIC DNA]</scope>
    <source>
        <strain evidence="1 2">ARL-13</strain>
    </source>
</reference>
<dbReference type="AlphaFoldDB" id="G2KMZ6"/>
<keyword evidence="2" id="KW-1185">Reference proteome</keyword>
<organism evidence="1 2">
    <name type="scientific">Micavibrio aeruginosavorus (strain ARL-13)</name>
    <dbReference type="NCBI Taxonomy" id="856793"/>
    <lineage>
        <taxon>Bacteria</taxon>
        <taxon>Pseudomonadati</taxon>
        <taxon>Bdellovibrionota</taxon>
        <taxon>Bdellovibrionia</taxon>
        <taxon>Bdellovibrionales</taxon>
        <taxon>Pseudobdellovibrionaceae</taxon>
        <taxon>Micavibrio</taxon>
    </lineage>
</organism>
<gene>
    <name evidence="1" type="ordered locus">MICA_591</name>
</gene>
<dbReference type="KEGG" id="mai:MICA_591"/>
<dbReference type="STRING" id="856793.MICA_591"/>
<protein>
    <submittedName>
        <fullName evidence="1">Uncharacterized protein</fullName>
    </submittedName>
</protein>
<dbReference type="Proteomes" id="UP000009286">
    <property type="component" value="Chromosome"/>
</dbReference>
<dbReference type="RefSeq" id="WP_014102151.1">
    <property type="nucleotide sequence ID" value="NC_016026.1"/>
</dbReference>
<evidence type="ECO:0000313" key="1">
    <source>
        <dbReference type="EMBL" id="AEP08928.1"/>
    </source>
</evidence>
<dbReference type="HOGENOM" id="CLU_2302618_0_0_5"/>
<evidence type="ECO:0000313" key="2">
    <source>
        <dbReference type="Proteomes" id="UP000009286"/>
    </source>
</evidence>
<name>G2KMZ6_MICAA</name>
<proteinExistence type="predicted"/>
<sequence>MTNDNNALHAAAGLCAPKSDMAANVRTHVPDFDMATEIIRIIGCHDALFEALKEIANADVYYDDLGGDIPRSQINEVVTANVVKIAKAALELAKGEVHDR</sequence>
<dbReference type="EMBL" id="CP002382">
    <property type="protein sequence ID" value="AEP08928.1"/>
    <property type="molecule type" value="Genomic_DNA"/>
</dbReference>